<dbReference type="RefSeq" id="WP_279296029.1">
    <property type="nucleotide sequence ID" value="NZ_JAOTIF010000002.1"/>
</dbReference>
<dbReference type="AlphaFoldDB" id="A0A9X2XVR8"/>
<sequence length="190" mass="21548">MNRLFLYFIAIIIVSCSETQSQGSTVDTNENHKDILPISKIDTAKATVELIKDSIAGEEGETETCYVVIADTGTHYYSLRDKMLALHDTLRQAIDTMHRTYNVTKDLIALPEDDEDDLYAGDYYPRRFPSQELSLEYLNFYLEQAREKSIALVTGIYETKNSADSALDILRKVSPKAFVVKSDIYMGCIH</sequence>
<reference evidence="1" key="2">
    <citation type="submission" date="2023-04" db="EMBL/GenBank/DDBJ databases">
        <title>Paracnuella aquatica gen. nov., sp. nov., a member of the family Chitinophagaceae isolated from a hot spring.</title>
        <authorList>
            <person name="Wang C."/>
        </authorList>
    </citation>
    <scope>NUCLEOTIDE SEQUENCE</scope>
    <source>
        <strain evidence="1">LB-8</strain>
    </source>
</reference>
<gene>
    <name evidence="1" type="ORF">OCK74_05615</name>
</gene>
<dbReference type="PROSITE" id="PS51257">
    <property type="entry name" value="PROKAR_LIPOPROTEIN"/>
    <property type="match status" value="1"/>
</dbReference>
<evidence type="ECO:0000313" key="2">
    <source>
        <dbReference type="Proteomes" id="UP001155483"/>
    </source>
</evidence>
<accession>A0A9X2XVR8</accession>
<proteinExistence type="predicted"/>
<organism evidence="1 2">
    <name type="scientific">Paraflavisolibacter caeni</name>
    <dbReference type="NCBI Taxonomy" id="2982496"/>
    <lineage>
        <taxon>Bacteria</taxon>
        <taxon>Pseudomonadati</taxon>
        <taxon>Bacteroidota</taxon>
        <taxon>Chitinophagia</taxon>
        <taxon>Chitinophagales</taxon>
        <taxon>Chitinophagaceae</taxon>
        <taxon>Paraflavisolibacter</taxon>
    </lineage>
</organism>
<keyword evidence="2" id="KW-1185">Reference proteome</keyword>
<protein>
    <submittedName>
        <fullName evidence="1">Uncharacterized protein</fullName>
    </submittedName>
</protein>
<comment type="caution">
    <text evidence="1">The sequence shown here is derived from an EMBL/GenBank/DDBJ whole genome shotgun (WGS) entry which is preliminary data.</text>
</comment>
<dbReference type="EMBL" id="JAOTIF010000002">
    <property type="protein sequence ID" value="MCU7548583.1"/>
    <property type="molecule type" value="Genomic_DNA"/>
</dbReference>
<reference evidence="1" key="1">
    <citation type="submission" date="2022-09" db="EMBL/GenBank/DDBJ databases">
        <authorList>
            <person name="Yuan C."/>
            <person name="Ke Z."/>
        </authorList>
    </citation>
    <scope>NUCLEOTIDE SEQUENCE</scope>
    <source>
        <strain evidence="1">LB-8</strain>
    </source>
</reference>
<evidence type="ECO:0000313" key="1">
    <source>
        <dbReference type="EMBL" id="MCU7548583.1"/>
    </source>
</evidence>
<dbReference type="Proteomes" id="UP001155483">
    <property type="component" value="Unassembled WGS sequence"/>
</dbReference>
<name>A0A9X2XVR8_9BACT</name>